<dbReference type="EMBL" id="RJUL01000001">
    <property type="protein sequence ID" value="ROQ30607.1"/>
    <property type="molecule type" value="Genomic_DNA"/>
</dbReference>
<dbReference type="AlphaFoldDB" id="A0A3N1PV18"/>
<feature type="domain" description="TssC1 N-terminal" evidence="1">
    <location>
        <begin position="68"/>
        <end position="378"/>
    </location>
</feature>
<evidence type="ECO:0000313" key="4">
    <source>
        <dbReference type="Proteomes" id="UP000268033"/>
    </source>
</evidence>
<evidence type="ECO:0000259" key="2">
    <source>
        <dbReference type="Pfam" id="PF18945"/>
    </source>
</evidence>
<protein>
    <submittedName>
        <fullName evidence="3">Type VI secretion system protein ImpD</fullName>
    </submittedName>
</protein>
<gene>
    <name evidence="3" type="ORF">EDC28_101293</name>
</gene>
<evidence type="ECO:0000313" key="3">
    <source>
        <dbReference type="EMBL" id="ROQ30607.1"/>
    </source>
</evidence>
<dbReference type="RefSeq" id="WP_123420427.1">
    <property type="nucleotide sequence ID" value="NZ_JBLXEP010000001.1"/>
</dbReference>
<sequence length="504" mass="56729">MNMALQFVAKDYLEQPEPVKASPLLPMGFMARVAAEPDELKALLMWLGRVNPEKNWTDNSVKALLTKTLVKLDELINAQLNAILHHPELQAVEANWRGLWLLTEQAAHDDSEGLVKIRVLDLNWAELSKDLTRAIEFDQSRLFQKIYSNEFGMPGGEPFGVLIGAYSLSHRSKGGQSNLDTLKELSRVSAAAFAPVVLNAEPSFFGVDEFADLTGMRELSSYFASPELAKWRALREMDDSRFLALAMPRVMMRPPYRGEGEGPEAFRFIESRANPQRDFLWGPASFAAGTVIIRAFCESGWFANIRGYQRGRVTFGAIDNLPAIQNLTRSGAIYQTRTPVEWQVSDRLERMLAEEGFLPLLPLTNTEMLVLHSAASVQAPRHYDNTTAQLSARLSTMLHYTLCVSRFAHFLKVMGRDRVGGYSTPEECESFLQRWLHGYTMASEGASDEMRARFPLREAKVTVRERPGEPGRYYSIIRLQPHFQLDQLVTGVKLITELTPVNGA</sequence>
<proteinExistence type="predicted"/>
<dbReference type="STRING" id="584787.GCA_001247655_01887"/>
<comment type="caution">
    <text evidence="3">The sequence shown here is derived from an EMBL/GenBank/DDBJ whole genome shotgun (WGS) entry which is preliminary data.</text>
</comment>
<dbReference type="NCBIfam" id="TIGR03355">
    <property type="entry name" value="VI_chp_2"/>
    <property type="match status" value="1"/>
</dbReference>
<dbReference type="InterPro" id="IPR010269">
    <property type="entry name" value="T6SS_TssC-like"/>
</dbReference>
<name>A0A3N1PV18_9GAMM</name>
<dbReference type="PANTHER" id="PTHR35565">
    <property type="entry name" value="CYTOPLASMIC PROTEIN-RELATED"/>
    <property type="match status" value="1"/>
</dbReference>
<dbReference type="InterPro" id="IPR044032">
    <property type="entry name" value="TssC1_C"/>
</dbReference>
<accession>A0A3N1PV18</accession>
<organism evidence="3 4">
    <name type="scientific">Gallaecimonas pentaromativorans</name>
    <dbReference type="NCBI Taxonomy" id="584787"/>
    <lineage>
        <taxon>Bacteria</taxon>
        <taxon>Pseudomonadati</taxon>
        <taxon>Pseudomonadota</taxon>
        <taxon>Gammaproteobacteria</taxon>
        <taxon>Enterobacterales</taxon>
        <taxon>Gallaecimonadaceae</taxon>
        <taxon>Gallaecimonas</taxon>
    </lineage>
</organism>
<keyword evidence="4" id="KW-1185">Reference proteome</keyword>
<evidence type="ECO:0000259" key="1">
    <source>
        <dbReference type="Pfam" id="PF05943"/>
    </source>
</evidence>
<dbReference type="Pfam" id="PF05943">
    <property type="entry name" value="VipB"/>
    <property type="match status" value="1"/>
</dbReference>
<dbReference type="InterPro" id="IPR044031">
    <property type="entry name" value="TssC1_N"/>
</dbReference>
<dbReference type="PANTHER" id="PTHR35565:SF3">
    <property type="entry name" value="TYPE VI SECRETION SYSTEM SHEATH PROTEIN TSSC1"/>
    <property type="match status" value="1"/>
</dbReference>
<dbReference type="Pfam" id="PF18945">
    <property type="entry name" value="VipB_2"/>
    <property type="match status" value="1"/>
</dbReference>
<reference evidence="3 4" key="1">
    <citation type="submission" date="2018-11" db="EMBL/GenBank/DDBJ databases">
        <title>Genomic Encyclopedia of Type Strains, Phase IV (KMG-IV): sequencing the most valuable type-strain genomes for metagenomic binning, comparative biology and taxonomic classification.</title>
        <authorList>
            <person name="Goeker M."/>
        </authorList>
    </citation>
    <scope>NUCLEOTIDE SEQUENCE [LARGE SCALE GENOMIC DNA]</scope>
    <source>
        <strain evidence="3 4">DSM 21945</strain>
    </source>
</reference>
<feature type="domain" description="TssC1 C-terminal" evidence="2">
    <location>
        <begin position="388"/>
        <end position="498"/>
    </location>
</feature>
<dbReference type="Proteomes" id="UP000268033">
    <property type="component" value="Unassembled WGS sequence"/>
</dbReference>